<evidence type="ECO:0000256" key="6">
    <source>
        <dbReference type="RuleBase" id="RU003345"/>
    </source>
</evidence>
<comment type="catalytic activity">
    <reaction evidence="4">
        <text>an aldehyde + NAD(+) + H2O = a carboxylate + NADH + 2 H(+)</text>
        <dbReference type="Rhea" id="RHEA:16185"/>
        <dbReference type="ChEBI" id="CHEBI:15377"/>
        <dbReference type="ChEBI" id="CHEBI:15378"/>
        <dbReference type="ChEBI" id="CHEBI:17478"/>
        <dbReference type="ChEBI" id="CHEBI:29067"/>
        <dbReference type="ChEBI" id="CHEBI:57540"/>
        <dbReference type="ChEBI" id="CHEBI:57945"/>
        <dbReference type="EC" id="1.2.1.3"/>
    </reaction>
</comment>
<dbReference type="PROSITE" id="PS00070">
    <property type="entry name" value="ALDEHYDE_DEHYDR_CYS"/>
    <property type="match status" value="1"/>
</dbReference>
<dbReference type="FunFam" id="3.40.605.10:FF:000007">
    <property type="entry name" value="NAD/NADP-dependent betaine aldehyde dehydrogenase"/>
    <property type="match status" value="1"/>
</dbReference>
<reference evidence="8 9" key="1">
    <citation type="submission" date="2017-02" db="EMBL/GenBank/DDBJ databases">
        <title>The new phylogeny of genus Mycobacterium.</title>
        <authorList>
            <person name="Tortoli E."/>
            <person name="Trovato A."/>
            <person name="Cirillo D.M."/>
        </authorList>
    </citation>
    <scope>NUCLEOTIDE SEQUENCE [LARGE SCALE GENOMIC DNA]</scope>
    <source>
        <strain evidence="8 9">FI-09383</strain>
    </source>
</reference>
<comment type="caution">
    <text evidence="8">The sequence shown here is derived from an EMBL/GenBank/DDBJ whole genome shotgun (WGS) entry which is preliminary data.</text>
</comment>
<dbReference type="InterPro" id="IPR016161">
    <property type="entry name" value="Ald_DH/histidinol_DH"/>
</dbReference>
<evidence type="ECO:0000256" key="4">
    <source>
        <dbReference type="ARBA" id="ARBA00049194"/>
    </source>
</evidence>
<evidence type="ECO:0000313" key="9">
    <source>
        <dbReference type="Proteomes" id="UP000192772"/>
    </source>
</evidence>
<evidence type="ECO:0000313" key="8">
    <source>
        <dbReference type="EMBL" id="ORA67297.1"/>
    </source>
</evidence>
<dbReference type="Gene3D" id="3.40.309.10">
    <property type="entry name" value="Aldehyde Dehydrogenase, Chain A, domain 2"/>
    <property type="match status" value="1"/>
</dbReference>
<evidence type="ECO:0000256" key="1">
    <source>
        <dbReference type="ARBA" id="ARBA00009986"/>
    </source>
</evidence>
<feature type="active site" evidence="5">
    <location>
        <position position="266"/>
    </location>
</feature>
<dbReference type="Pfam" id="PF00171">
    <property type="entry name" value="Aldedh"/>
    <property type="match status" value="1"/>
</dbReference>
<dbReference type="CDD" id="cd07139">
    <property type="entry name" value="ALDH_AldA-Rv0768"/>
    <property type="match status" value="1"/>
</dbReference>
<keyword evidence="2 6" id="KW-0560">Oxidoreductase</keyword>
<proteinExistence type="inferred from homology"/>
<dbReference type="InterPro" id="IPR029510">
    <property type="entry name" value="Ald_DH_CS_GLU"/>
</dbReference>
<dbReference type="EC" id="1.2.1.3" evidence="3"/>
<evidence type="ECO:0000256" key="2">
    <source>
        <dbReference type="ARBA" id="ARBA00023002"/>
    </source>
</evidence>
<evidence type="ECO:0000259" key="7">
    <source>
        <dbReference type="Pfam" id="PF00171"/>
    </source>
</evidence>
<dbReference type="Proteomes" id="UP000192772">
    <property type="component" value="Unassembled WGS sequence"/>
</dbReference>
<dbReference type="PANTHER" id="PTHR42804:SF1">
    <property type="entry name" value="ALDEHYDE DEHYDROGENASE-RELATED"/>
    <property type="match status" value="1"/>
</dbReference>
<protein>
    <recommendedName>
        <fullName evidence="3">aldehyde dehydrogenase (NAD(+))</fullName>
        <ecNumber evidence="3">1.2.1.3</ecNumber>
    </recommendedName>
</protein>
<dbReference type="STRING" id="81858.BST23_08090"/>
<dbReference type="EMBL" id="MVHP01000006">
    <property type="protein sequence ID" value="ORA67297.1"/>
    <property type="molecule type" value="Genomic_DNA"/>
</dbReference>
<accession>A0A1A0Q1K9</accession>
<dbReference type="OrthoDB" id="6882680at2"/>
<dbReference type="RefSeq" id="WP_064893141.1">
    <property type="nucleotide sequence ID" value="NZ_JBCGVB010000007.1"/>
</dbReference>
<dbReference type="InterPro" id="IPR015590">
    <property type="entry name" value="Aldehyde_DH_dom"/>
</dbReference>
<gene>
    <name evidence="8" type="ORF">BST23_08090</name>
</gene>
<organism evidence="8 9">
    <name type="scientific">Mycolicibacterium elephantis</name>
    <dbReference type="NCBI Taxonomy" id="81858"/>
    <lineage>
        <taxon>Bacteria</taxon>
        <taxon>Bacillati</taxon>
        <taxon>Actinomycetota</taxon>
        <taxon>Actinomycetes</taxon>
        <taxon>Mycobacteriales</taxon>
        <taxon>Mycobacteriaceae</taxon>
        <taxon>Mycolicibacterium</taxon>
    </lineage>
</organism>
<evidence type="ECO:0000256" key="5">
    <source>
        <dbReference type="PROSITE-ProRule" id="PRU10007"/>
    </source>
</evidence>
<name>A0A1A0Q1K9_9MYCO</name>
<dbReference type="InterPro" id="IPR016160">
    <property type="entry name" value="Ald_DH_CS_CYS"/>
</dbReference>
<comment type="similarity">
    <text evidence="1 6">Belongs to the aldehyde dehydrogenase family.</text>
</comment>
<dbReference type="Gene3D" id="3.40.605.10">
    <property type="entry name" value="Aldehyde Dehydrogenase, Chain A, domain 1"/>
    <property type="match status" value="1"/>
</dbReference>
<dbReference type="GO" id="GO:0004029">
    <property type="term" value="F:aldehyde dehydrogenase (NAD+) activity"/>
    <property type="evidence" value="ECO:0007669"/>
    <property type="project" value="UniProtKB-EC"/>
</dbReference>
<dbReference type="SUPFAM" id="SSF53720">
    <property type="entry name" value="ALDH-like"/>
    <property type="match status" value="1"/>
</dbReference>
<evidence type="ECO:0000256" key="3">
    <source>
        <dbReference type="ARBA" id="ARBA00024226"/>
    </source>
</evidence>
<feature type="domain" description="Aldehyde dehydrogenase" evidence="7">
    <location>
        <begin position="29"/>
        <end position="490"/>
    </location>
</feature>
<dbReference type="FunFam" id="3.40.309.10:FF:000009">
    <property type="entry name" value="Aldehyde dehydrogenase A"/>
    <property type="match status" value="1"/>
</dbReference>
<dbReference type="InterPro" id="IPR016162">
    <property type="entry name" value="Ald_DH_N"/>
</dbReference>
<dbReference type="PANTHER" id="PTHR42804">
    <property type="entry name" value="ALDEHYDE DEHYDROGENASE"/>
    <property type="match status" value="1"/>
</dbReference>
<accession>A0A1X0D4I0</accession>
<dbReference type="PROSITE" id="PS00687">
    <property type="entry name" value="ALDEHYDE_DEHYDR_GLU"/>
    <property type="match status" value="1"/>
</dbReference>
<dbReference type="AlphaFoldDB" id="A0A1A0Q1K9"/>
<dbReference type="InterPro" id="IPR016163">
    <property type="entry name" value="Ald_DH_C"/>
</dbReference>
<sequence length="500" mass="53163">MTQTVASKTPAGEPAHRTQWDKLFIGGKWVEPASKEVIEVRSPATGELVGKVPLAVEADVNAACAAARKAFDEGPWPHKSPQERAAVLGAAVKLMEERADELKYLLAAETGQPQTIVDMMQYGAAMSAFQYYAGAADKFHWKEIRDGIYGQTMVVREPIGVVGAVTAWNVPFFLAANKLGPALLAGCTVVLKPAAETPLSVFAMAEMFAEAGLPEGVLSIVPGGPETGRALTASPELDKYTFTGSSAVGKEIAKIAAEKLKPCTLELGGKSAAIILEDADLDATLPMLGFSGVMNSGQACVAQTRILAPRSRYEEVVEKVANFISAMPVGLPDDPNAAIGPLISEKQRDRVESYIKKGVEEGARLVTGGGRPEGLDKGWFVEPTVFADVDNSMTIAQEEIFGPVLAIIPYETEEDAIRIANDSVYGLAGSVWTTDNKKAIEVASKIRTGTYAVNMYAFDPGAPFGGYKNSGIGRENGPEGIEAYVEPKSVLLPFGYTPED</sequence>